<evidence type="ECO:0000313" key="8">
    <source>
        <dbReference type="EMBL" id="KAB0266975.1"/>
    </source>
</evidence>
<dbReference type="EC" id="1.6.5.-" evidence="6"/>
<evidence type="ECO:0000256" key="4">
    <source>
        <dbReference type="ARBA" id="ARBA00023027"/>
    </source>
</evidence>
<feature type="domain" description="Flavodoxin-like fold" evidence="7">
    <location>
        <begin position="3"/>
        <end position="197"/>
    </location>
</feature>
<dbReference type="Gene3D" id="3.40.50.360">
    <property type="match status" value="1"/>
</dbReference>
<evidence type="ECO:0000256" key="2">
    <source>
        <dbReference type="ARBA" id="ARBA00022643"/>
    </source>
</evidence>
<dbReference type="EMBL" id="VCMV01000014">
    <property type="protein sequence ID" value="KAB0266975.1"/>
    <property type="molecule type" value="Genomic_DNA"/>
</dbReference>
<comment type="function">
    <text evidence="6">Quinone reductase that provides resistance to thiol-specific stress caused by electrophilic quinones.</text>
</comment>
<comment type="caution">
    <text evidence="8">The sequence shown here is derived from an EMBL/GenBank/DDBJ whole genome shotgun (WGS) entry which is preliminary data.</text>
</comment>
<dbReference type="EC" id="1.7.1.17" evidence="6"/>
<feature type="binding site" evidence="6">
    <location>
        <begin position="16"/>
        <end position="18"/>
    </location>
    <ligand>
        <name>FMN</name>
        <dbReference type="ChEBI" id="CHEBI:58210"/>
    </ligand>
</feature>
<evidence type="ECO:0000256" key="6">
    <source>
        <dbReference type="HAMAP-Rule" id="MF_01216"/>
    </source>
</evidence>
<sequence>MSTVLVLNSSLSGEASVSRQLVQEALSNLRAQDASLEVITRDVGSDPLPHLTGNALQGLANDKPDATQSQIRALADELIAEIQAAQTIIIGAPMYNFGIPSTLKAWFDYVLRAGTTFRYTENGPEGLLTGKRAIVVESRGGFYSDGPAKALDGQEPHLRALLGFVGIADVTFVRAERLAMGPEIREQAIQDASSEVRRVTDDALLRAA</sequence>
<reference evidence="8 9" key="1">
    <citation type="journal article" date="2019" name="Microorganisms">
        <title>Genome Insights into the Novel Species Microvirga brassicacearum, a Rapeseed Endophyte with Biotechnological Potential.</title>
        <authorList>
            <person name="Jimenez-Gomez A."/>
            <person name="Saati-Santamaria Z."/>
            <person name="Igual J.M."/>
            <person name="Rivas R."/>
            <person name="Mateos P.F."/>
            <person name="Garcia-Fraile P."/>
        </authorList>
    </citation>
    <scope>NUCLEOTIDE SEQUENCE [LARGE SCALE GENOMIC DNA]</scope>
    <source>
        <strain evidence="8 9">CDVBN77</strain>
    </source>
</reference>
<keyword evidence="3 6" id="KW-0560">Oxidoreductase</keyword>
<dbReference type="GO" id="GO:0016652">
    <property type="term" value="F:oxidoreductase activity, acting on NAD(P)H as acceptor"/>
    <property type="evidence" value="ECO:0007669"/>
    <property type="project" value="UniProtKB-UniRule"/>
</dbReference>
<comment type="cofactor">
    <cofactor evidence="6">
        <name>FMN</name>
        <dbReference type="ChEBI" id="CHEBI:58210"/>
    </cofactor>
    <text evidence="6">Binds 1 FMN per subunit.</text>
</comment>
<keyword evidence="4 6" id="KW-0520">NAD</keyword>
<accession>A0A5N3PBG8</accession>
<evidence type="ECO:0000313" key="9">
    <source>
        <dbReference type="Proteomes" id="UP000325684"/>
    </source>
</evidence>
<dbReference type="OrthoDB" id="9787136at2"/>
<dbReference type="GO" id="GO:0009055">
    <property type="term" value="F:electron transfer activity"/>
    <property type="evidence" value="ECO:0007669"/>
    <property type="project" value="UniProtKB-UniRule"/>
</dbReference>
<dbReference type="SUPFAM" id="SSF52218">
    <property type="entry name" value="Flavoproteins"/>
    <property type="match status" value="1"/>
</dbReference>
<evidence type="ECO:0000256" key="3">
    <source>
        <dbReference type="ARBA" id="ARBA00023002"/>
    </source>
</evidence>
<keyword evidence="1 6" id="KW-0285">Flavoprotein</keyword>
<keyword evidence="2 6" id="KW-0288">FMN</keyword>
<evidence type="ECO:0000256" key="5">
    <source>
        <dbReference type="ARBA" id="ARBA00048542"/>
    </source>
</evidence>
<dbReference type="InterPro" id="IPR023048">
    <property type="entry name" value="NADH:quinone_OxRdtase_FMN_depd"/>
</dbReference>
<dbReference type="InterPro" id="IPR003680">
    <property type="entry name" value="Flavodoxin_fold"/>
</dbReference>
<dbReference type="Proteomes" id="UP000325684">
    <property type="component" value="Unassembled WGS sequence"/>
</dbReference>
<protein>
    <recommendedName>
        <fullName evidence="6">FMN dependent NADH:quinone oxidoreductase</fullName>
        <ecNumber evidence="6">1.6.5.-</ecNumber>
    </recommendedName>
    <alternativeName>
        <fullName evidence="6">Azo-dye reductase</fullName>
    </alternativeName>
    <alternativeName>
        <fullName evidence="6">FMN-dependent NADH-azo compound oxidoreductase</fullName>
    </alternativeName>
    <alternativeName>
        <fullName evidence="6">FMN-dependent NADH-azoreductase</fullName>
        <ecNumber evidence="6">1.7.1.17</ecNumber>
    </alternativeName>
</protein>
<dbReference type="AlphaFoldDB" id="A0A5N3PBG8"/>
<evidence type="ECO:0000256" key="1">
    <source>
        <dbReference type="ARBA" id="ARBA00022630"/>
    </source>
</evidence>
<comment type="similarity">
    <text evidence="6">Belongs to the azoreductase type 1 family.</text>
</comment>
<dbReference type="InterPro" id="IPR029039">
    <property type="entry name" value="Flavoprotein-like_sf"/>
</dbReference>
<comment type="catalytic activity">
    <reaction evidence="6">
        <text>2 a quinone + NADH + H(+) = 2 a 1,4-benzosemiquinone + NAD(+)</text>
        <dbReference type="Rhea" id="RHEA:65952"/>
        <dbReference type="ChEBI" id="CHEBI:15378"/>
        <dbReference type="ChEBI" id="CHEBI:57540"/>
        <dbReference type="ChEBI" id="CHEBI:57945"/>
        <dbReference type="ChEBI" id="CHEBI:132124"/>
        <dbReference type="ChEBI" id="CHEBI:134225"/>
    </reaction>
</comment>
<dbReference type="PANTHER" id="PTHR43741">
    <property type="entry name" value="FMN-DEPENDENT NADH-AZOREDUCTASE 1"/>
    <property type="match status" value="1"/>
</dbReference>
<dbReference type="Pfam" id="PF02525">
    <property type="entry name" value="Flavodoxin_2"/>
    <property type="match status" value="1"/>
</dbReference>
<feature type="binding site" evidence="6">
    <location>
        <begin position="138"/>
        <end position="141"/>
    </location>
    <ligand>
        <name>FMN</name>
        <dbReference type="ChEBI" id="CHEBI:58210"/>
    </ligand>
</feature>
<dbReference type="PANTHER" id="PTHR43741:SF2">
    <property type="entry name" value="FMN-DEPENDENT NADH:QUINONE OXIDOREDUCTASE"/>
    <property type="match status" value="1"/>
</dbReference>
<organism evidence="8 9">
    <name type="scientific">Microvirga brassicacearum</name>
    <dbReference type="NCBI Taxonomy" id="2580413"/>
    <lineage>
        <taxon>Bacteria</taxon>
        <taxon>Pseudomonadati</taxon>
        <taxon>Pseudomonadota</taxon>
        <taxon>Alphaproteobacteria</taxon>
        <taxon>Hyphomicrobiales</taxon>
        <taxon>Methylobacteriaceae</taxon>
        <taxon>Microvirga</taxon>
    </lineage>
</organism>
<proteinExistence type="inferred from homology"/>
<comment type="function">
    <text evidence="6">Also exhibits azoreductase activity. Catalyzes the reductive cleavage of the azo bond in aromatic azo compounds to the corresponding amines.</text>
</comment>
<comment type="catalytic activity">
    <reaction evidence="5">
        <text>N,N-dimethyl-1,4-phenylenediamine + anthranilate + 2 NAD(+) = 2-(4-dimethylaminophenyl)diazenylbenzoate + 2 NADH + 2 H(+)</text>
        <dbReference type="Rhea" id="RHEA:55872"/>
        <dbReference type="ChEBI" id="CHEBI:15378"/>
        <dbReference type="ChEBI" id="CHEBI:15783"/>
        <dbReference type="ChEBI" id="CHEBI:16567"/>
        <dbReference type="ChEBI" id="CHEBI:57540"/>
        <dbReference type="ChEBI" id="CHEBI:57945"/>
        <dbReference type="ChEBI" id="CHEBI:71579"/>
        <dbReference type="EC" id="1.7.1.17"/>
    </reaction>
    <physiologicalReaction direction="right-to-left" evidence="5">
        <dbReference type="Rhea" id="RHEA:55874"/>
    </physiologicalReaction>
</comment>
<dbReference type="GO" id="GO:0010181">
    <property type="term" value="F:FMN binding"/>
    <property type="evidence" value="ECO:0007669"/>
    <property type="project" value="UniProtKB-UniRule"/>
</dbReference>
<evidence type="ECO:0000259" key="7">
    <source>
        <dbReference type="Pfam" id="PF02525"/>
    </source>
</evidence>
<keyword evidence="9" id="KW-1185">Reference proteome</keyword>
<dbReference type="GO" id="GO:0016655">
    <property type="term" value="F:oxidoreductase activity, acting on NAD(P)H, quinone or similar compound as acceptor"/>
    <property type="evidence" value="ECO:0007669"/>
    <property type="project" value="InterPro"/>
</dbReference>
<feature type="binding site" evidence="6">
    <location>
        <position position="10"/>
    </location>
    <ligand>
        <name>FMN</name>
        <dbReference type="ChEBI" id="CHEBI:58210"/>
    </ligand>
</feature>
<comment type="subunit">
    <text evidence="6">Homodimer.</text>
</comment>
<name>A0A5N3PBG8_9HYPH</name>
<dbReference type="InterPro" id="IPR050104">
    <property type="entry name" value="FMN-dep_NADH:Q_OxRdtase_AzoR1"/>
</dbReference>
<feature type="binding site" evidence="6">
    <location>
        <begin position="94"/>
        <end position="97"/>
    </location>
    <ligand>
        <name>FMN</name>
        <dbReference type="ChEBI" id="CHEBI:58210"/>
    </ligand>
</feature>
<dbReference type="RefSeq" id="WP_150944323.1">
    <property type="nucleotide sequence ID" value="NZ_VCMV01000014.1"/>
</dbReference>
<dbReference type="HAMAP" id="MF_01216">
    <property type="entry name" value="Azoreductase_type1"/>
    <property type="match status" value="1"/>
</dbReference>
<gene>
    <name evidence="6" type="primary">azoR</name>
    <name evidence="8" type="ORF">FEZ63_11090</name>
</gene>